<dbReference type="EC" id="3.1.6.1" evidence="5"/>
<feature type="domain" description="Sulfatase N-terminal" evidence="8">
    <location>
        <begin position="26"/>
        <end position="370"/>
    </location>
</feature>
<keyword evidence="10" id="KW-1185">Reference proteome</keyword>
<dbReference type="FunFam" id="3.40.720.10:FF:000051">
    <property type="entry name" value="Arylsulfatase"/>
    <property type="match status" value="1"/>
</dbReference>
<evidence type="ECO:0000256" key="7">
    <source>
        <dbReference type="SAM" id="SignalP"/>
    </source>
</evidence>
<evidence type="ECO:0000256" key="5">
    <source>
        <dbReference type="PIRNR" id="PIRNR000972"/>
    </source>
</evidence>
<dbReference type="GO" id="GO:0008449">
    <property type="term" value="F:N-acetylglucosamine-6-sulfatase activity"/>
    <property type="evidence" value="ECO:0007669"/>
    <property type="project" value="TreeGrafter"/>
</dbReference>
<sequence>MGWTNRLAALAVSAAWIRSVAAVKQPNFVFILTDDQDLHMDSLEYMPLLHKHITQEGTLFDQHYCTVSICCPSRVNIWTGLTAHRNNVTDLFPPYGGYPKFVREGLNDNWLPVFLQQLGYNTYYTGKLFNSHNVDNYNDPPVNGFNGSDFLLDPYTYSYYGAYMSRNFEPPVSYEGLYSPDVIAEKAYGFLEEASQHSSPFFIGVAPIAPHSDFDPRKSKEMTIPLSAPRHAHLFKDYKIPRTANFNPSRASGVGWTKQLERLNDTVVEYNDEFQRGRLRALQAVDEMVEGVVQRLEAKGLLDNTYVIYTTDNGYHISHHRLPPGKECPFETDIHIPLAIRGPGVPVGHVAGVVSSHTDLTPTILKLAGVDRPDLDGSPIPLTEEELRNADVGEHVNVEFWGQALPEGKYGKLGNSTLRPGEAGISARNNTYKALRLIGGEYNLLYAVWCTGDKQYYDLNRDPGQIENLLDADLAQLAESYRLVGRSLKHVVDRLDSLLMVTKSCKAHTCRRPWEMLHPNGKVKTLKDALRWHYDAFYDGQAKVSFASCPLGHVISEEGPQEVIAWNGEGEDIRSPDYGKQKTFDYAGHWSWWT</sequence>
<proteinExistence type="inferred from homology"/>
<organism evidence="9 10">
    <name type="scientific">Pseudocercospora musae</name>
    <dbReference type="NCBI Taxonomy" id="113226"/>
    <lineage>
        <taxon>Eukaryota</taxon>
        <taxon>Fungi</taxon>
        <taxon>Dikarya</taxon>
        <taxon>Ascomycota</taxon>
        <taxon>Pezizomycotina</taxon>
        <taxon>Dothideomycetes</taxon>
        <taxon>Dothideomycetidae</taxon>
        <taxon>Mycosphaerellales</taxon>
        <taxon>Mycosphaerellaceae</taxon>
        <taxon>Pseudocercospora</taxon>
    </lineage>
</organism>
<keyword evidence="2 7" id="KW-0732">Signal</keyword>
<dbReference type="PROSITE" id="PS00523">
    <property type="entry name" value="SULFATASE_1"/>
    <property type="match status" value="1"/>
</dbReference>
<dbReference type="GO" id="GO:0005539">
    <property type="term" value="F:glycosaminoglycan binding"/>
    <property type="evidence" value="ECO:0007669"/>
    <property type="project" value="TreeGrafter"/>
</dbReference>
<feature type="modified residue" description="3-oxoalanine (Cys)" evidence="6">
    <location>
        <position position="70"/>
    </location>
</feature>
<comment type="PTM">
    <text evidence="6">The conversion to 3-oxoalanine (also known as C-formylglycine, FGly), of a serine or cysteine residue in prokaryotes and of a cysteine residue in eukaryotes, is critical for catalytic activity.</text>
</comment>
<dbReference type="CDD" id="cd16147">
    <property type="entry name" value="G6S"/>
    <property type="match status" value="1"/>
</dbReference>
<dbReference type="AlphaFoldDB" id="A0A139IN37"/>
<dbReference type="PANTHER" id="PTHR43108">
    <property type="entry name" value="N-ACETYLGLUCOSAMINE-6-SULFATASE FAMILY MEMBER"/>
    <property type="match status" value="1"/>
</dbReference>
<dbReference type="InterPro" id="IPR000917">
    <property type="entry name" value="Sulfatase_N"/>
</dbReference>
<dbReference type="SUPFAM" id="SSF53649">
    <property type="entry name" value="Alkaline phosphatase-like"/>
    <property type="match status" value="1"/>
</dbReference>
<dbReference type="GO" id="GO:0018958">
    <property type="term" value="P:phenol-containing compound metabolic process"/>
    <property type="evidence" value="ECO:0007669"/>
    <property type="project" value="InterPro"/>
</dbReference>
<dbReference type="InterPro" id="IPR012083">
    <property type="entry name" value="Arylsulfatase"/>
</dbReference>
<keyword evidence="3 5" id="KW-0378">Hydrolase</keyword>
<evidence type="ECO:0000313" key="9">
    <source>
        <dbReference type="EMBL" id="KXT15974.1"/>
    </source>
</evidence>
<feature type="chain" id="PRO_5007297568" description="Arylsulfatase" evidence="7">
    <location>
        <begin position="23"/>
        <end position="594"/>
    </location>
</feature>
<evidence type="ECO:0000259" key="8">
    <source>
        <dbReference type="Pfam" id="PF00884"/>
    </source>
</evidence>
<dbReference type="Gene3D" id="3.40.720.10">
    <property type="entry name" value="Alkaline Phosphatase, subunit A"/>
    <property type="match status" value="1"/>
</dbReference>
<accession>A0A139IN37</accession>
<dbReference type="Proteomes" id="UP000073492">
    <property type="component" value="Unassembled WGS sequence"/>
</dbReference>
<evidence type="ECO:0000313" key="10">
    <source>
        <dbReference type="Proteomes" id="UP000073492"/>
    </source>
</evidence>
<evidence type="ECO:0000256" key="4">
    <source>
        <dbReference type="ARBA" id="ARBA00023180"/>
    </source>
</evidence>
<dbReference type="InterPro" id="IPR024607">
    <property type="entry name" value="Sulfatase_CS"/>
</dbReference>
<comment type="caution">
    <text evidence="9">The sequence shown here is derived from an EMBL/GenBank/DDBJ whole genome shotgun (WGS) entry which is preliminary data.</text>
</comment>
<comment type="catalytic activity">
    <reaction evidence="5">
        <text>an aryl sulfate + H2O = a phenol + sulfate + H(+)</text>
        <dbReference type="Rhea" id="RHEA:17261"/>
        <dbReference type="ChEBI" id="CHEBI:15377"/>
        <dbReference type="ChEBI" id="CHEBI:15378"/>
        <dbReference type="ChEBI" id="CHEBI:16189"/>
        <dbReference type="ChEBI" id="CHEBI:33853"/>
        <dbReference type="ChEBI" id="CHEBI:140317"/>
        <dbReference type="EC" id="3.1.6.1"/>
    </reaction>
</comment>
<reference evidence="9 10" key="1">
    <citation type="submission" date="2015-07" db="EMBL/GenBank/DDBJ databases">
        <title>Comparative genomics of the Sigatoka disease complex on banana suggests a link between parallel evolutionary changes in Pseudocercospora fijiensis and Pseudocercospora eumusae and increased virulence on the banana host.</title>
        <authorList>
            <person name="Chang T.-C."/>
            <person name="Salvucci A."/>
            <person name="Crous P.W."/>
            <person name="Stergiopoulos I."/>
        </authorList>
    </citation>
    <scope>NUCLEOTIDE SEQUENCE [LARGE SCALE GENOMIC DNA]</scope>
    <source>
        <strain evidence="9 10">CBS 116634</strain>
    </source>
</reference>
<evidence type="ECO:0000256" key="2">
    <source>
        <dbReference type="ARBA" id="ARBA00022729"/>
    </source>
</evidence>
<protein>
    <recommendedName>
        <fullName evidence="5">Arylsulfatase</fullName>
        <shortName evidence="5">AS</shortName>
        <ecNumber evidence="5">3.1.6.1</ecNumber>
    </recommendedName>
    <alternativeName>
        <fullName evidence="5">Aryl-sulfate sulphohydrolase</fullName>
    </alternativeName>
</protein>
<feature type="signal peptide" evidence="7">
    <location>
        <begin position="1"/>
        <end position="22"/>
    </location>
</feature>
<gene>
    <name evidence="9" type="ORF">AC579_1441</name>
</gene>
<evidence type="ECO:0000256" key="3">
    <source>
        <dbReference type="ARBA" id="ARBA00022801"/>
    </source>
</evidence>
<dbReference type="PIRSF" id="PIRSF000972">
    <property type="entry name" value="Arylsulf_plant"/>
    <property type="match status" value="1"/>
</dbReference>
<dbReference type="GO" id="GO:0004065">
    <property type="term" value="F:arylsulfatase activity"/>
    <property type="evidence" value="ECO:0007669"/>
    <property type="project" value="UniProtKB-UniRule"/>
</dbReference>
<dbReference type="Pfam" id="PF00884">
    <property type="entry name" value="Sulfatase"/>
    <property type="match status" value="1"/>
</dbReference>
<dbReference type="InterPro" id="IPR017850">
    <property type="entry name" value="Alkaline_phosphatase_core_sf"/>
</dbReference>
<keyword evidence="4" id="KW-0325">Glycoprotein</keyword>
<dbReference type="STRING" id="113226.A0A139IN37"/>
<dbReference type="EMBL" id="LFZO01000047">
    <property type="protein sequence ID" value="KXT15974.1"/>
    <property type="molecule type" value="Genomic_DNA"/>
</dbReference>
<dbReference type="PANTHER" id="PTHR43108:SF8">
    <property type="entry name" value="SD21168P"/>
    <property type="match status" value="1"/>
</dbReference>
<evidence type="ECO:0000256" key="6">
    <source>
        <dbReference type="PIRSR" id="PIRSR000972-50"/>
    </source>
</evidence>
<evidence type="ECO:0000256" key="1">
    <source>
        <dbReference type="ARBA" id="ARBA00008779"/>
    </source>
</evidence>
<dbReference type="OrthoDB" id="96314at2759"/>
<name>A0A139IN37_9PEZI</name>
<comment type="similarity">
    <text evidence="1 5">Belongs to the sulfatase family.</text>
</comment>